<dbReference type="CDD" id="cd18793">
    <property type="entry name" value="SF2_C_SNF"/>
    <property type="match status" value="1"/>
</dbReference>
<dbReference type="EMBL" id="JAZGSY010000144">
    <property type="protein sequence ID" value="KAL1839697.1"/>
    <property type="molecule type" value="Genomic_DNA"/>
</dbReference>
<comment type="subunit">
    <text evidence="2">Component of the NuA4 histone acetyltransferase complex.</text>
</comment>
<evidence type="ECO:0000256" key="11">
    <source>
        <dbReference type="SAM" id="MobiDB-lite"/>
    </source>
</evidence>
<dbReference type="Gene3D" id="3.40.50.300">
    <property type="entry name" value="P-loop containing nucleotide triphosphate hydrolases"/>
    <property type="match status" value="1"/>
</dbReference>
<keyword evidence="9" id="KW-0067">ATP-binding</keyword>
<dbReference type="InterPro" id="IPR014001">
    <property type="entry name" value="Helicase_ATP-bd"/>
</dbReference>
<keyword evidence="7" id="KW-0378">Hydrolase</keyword>
<dbReference type="Pfam" id="PF00271">
    <property type="entry name" value="Helicase_C"/>
    <property type="match status" value="1"/>
</dbReference>
<dbReference type="InterPro" id="IPR041684">
    <property type="entry name" value="Znf-PHD-like"/>
</dbReference>
<evidence type="ECO:0000256" key="8">
    <source>
        <dbReference type="ARBA" id="ARBA00022833"/>
    </source>
</evidence>
<dbReference type="InterPro" id="IPR038718">
    <property type="entry name" value="SNF2-like_sf"/>
</dbReference>
<keyword evidence="16" id="KW-1185">Reference proteome</keyword>
<evidence type="ECO:0000256" key="5">
    <source>
        <dbReference type="ARBA" id="ARBA00022741"/>
    </source>
</evidence>
<keyword evidence="4" id="KW-0677">Repeat</keyword>
<feature type="compositionally biased region" description="Basic residues" evidence="11">
    <location>
        <begin position="1516"/>
        <end position="1526"/>
    </location>
</feature>
<feature type="compositionally biased region" description="Acidic residues" evidence="11">
    <location>
        <begin position="116"/>
        <end position="125"/>
    </location>
</feature>
<proteinExistence type="predicted"/>
<dbReference type="CDD" id="cd18660">
    <property type="entry name" value="CD1_tandem"/>
    <property type="match status" value="1"/>
</dbReference>
<feature type="domain" description="Chromo" evidence="12">
    <location>
        <begin position="589"/>
        <end position="667"/>
    </location>
</feature>
<sequence length="1832" mass="204148">MMATFPSVMPPVAGNMLAKDSKLEPAPFTFQSDLSDDDDEDDDAAGDSTNHETNGRDPLALNDFARVSLAALGETIQQDPPEDDRTLSQDEVLPTTEIPAQEDEDVHMSDARDDEIPGDDDEPEVERDAEVNADHVIDYDAADGAEPEPTPALVDIEVCLPWMSPEQRAEYEQVEVEEYYSETDGFSWRRRRGDEGGDYADQFGTRKRKRNDDDYVSSIDGNEDSAEDELQVERGRRPKLGPIDDFLEVGASRRSTRLATRPTSQPFSSEGETRTQRLRSRASSSRNYDDKDELQASEGEDDDPSFFVQSDIVKTRGRPRGTRLRRAAAKPPLSRRRSTADDSDIEFEPSRRRSARANKNTRNLADGYAEADEDDDIYCVDTAKAPAAPRVVGVREIFQPVPDDFKEAHRPVCDTCGNGKDNNKGAMIPCQGCSNSYHKLCIGNRSGREHRVTKVADDSFVLQCRFCICTYKKKDERAPNHDTCGGCQTKNPSCAPFSERKTPKQEEALRNENGGVDPITPVDPKLINNPDHVLFRCARCHRGWHYEHLPHPTKQRDPAIDDPLNLRKHRRDEYQITWTCKMCQDTEDDKVDKIVAWRPVNRSAYEGKEGLTVTDFGEDDLEYLVKWEGKSYNHCVWVPGTWLYGVVTASMRLSFIKRTFGDASEEDTGPQHVDSLLRWTEKEAIHDSWITPDIILDVHYAPRSAQDEKKYRSKPVEERFEDDLSRIFSVIRIYVKFEGLGYDDAVWDAPPDPDAGPIYDAFCEAYREFLNGRHFKSEPPKVMRERIEEFRRKPFVELTEQPKGLQRGKLMEYQLSGVNWILYNYRVERSVILADEMGLGKTVQVVAVLSSFIQEMPRVWPFLVVVPNATCANWRREIKKWAPDLRVVAYYGGRMSQTLALNYELFPNGARDLKAHVLGNIKWAGMIVDEAQALKNDGNSLYRALNQMRVPFKLLLTGTPLQNNKRELFNLLQFIDPAMNAEKLDEQFANITSENLPDLHNLIRPYFLRRTKAEVLTFLPPMAQIIVPVSMTVLQERLCKSIMERNPELIRSVFVQNKMKSSERGSLSNILMQLRKCLCHPFIYSQAIEDRNMPPDVARRNLIEASSKLMFLEIMLPKLKDRGHRVLIFSQFLDQITILEDFLAGMGMKHERLDGNQSSMEKQKKIDAFNAPDSDLFAMLLSTRAGGVGINLYTADTVIILDPDWNPHQDIQALSRAHRIGQKKKVLCFQLMTVDSAEEKILQIGRKKLALDHLLIETMDNDEDAPNDVESVLKHGAAALFGEGKRKDAITYDSAAVDKLLDRSTMEETKTDEKKSAESAFAYARIWANDEGGLTDDLPETEHSMNLSVWDQILQQRAEEARKEAERNMQMLGRGARRRGAEQTNYTGPRFEFDDQQDKAESDHDDVDGDFVGGDSDAESSEAELGDNIVNDDYMPSRRASQQLSKASQDVKQDKAESAAVKKPRPSSRSSSKSSSRPSSREGKPDKGQQGPAVTPAPPSQPAAPEQPSNETGPKPRGRPRKHPPKPPKPPKQAPAGPAGDGAGTGPVPGENPAVNGAQPSQPVAGAQPNLPQGRATSNGMLWAVTDVTGDGHRTKVIVPVPGMPGQHPSIGAVPLSGMPGGFGVPASVPGQPGHGPMPPTIPSHNPFPAPNAPMGQFIPPGPPGHFIPQLPPTTGAGFTPQVLSPTVAPPRAILPSPNPHHQARQHPAQVAPVADMGPTPGSSFTLPPFVAATSTDRAVLPQLCPVCSYSHPPEWLCPEMQSEVRLRLALDMLRKKPGVRPDDPSPEERERRWKYEMIWRQLRRVAGERLARAGEEAGGGGGGSAGMGGGL</sequence>
<feature type="compositionally biased region" description="Basic and acidic residues" evidence="11">
    <location>
        <begin position="1391"/>
        <end position="1402"/>
    </location>
</feature>
<evidence type="ECO:0000313" key="16">
    <source>
        <dbReference type="Proteomes" id="UP001583172"/>
    </source>
</evidence>
<dbReference type="InterPro" id="IPR000953">
    <property type="entry name" value="Chromo/chromo_shadow_dom"/>
</dbReference>
<evidence type="ECO:0000256" key="3">
    <source>
        <dbReference type="ARBA" id="ARBA00022723"/>
    </source>
</evidence>
<evidence type="ECO:0000256" key="2">
    <source>
        <dbReference type="ARBA" id="ARBA00011353"/>
    </source>
</evidence>
<dbReference type="Proteomes" id="UP001583172">
    <property type="component" value="Unassembled WGS sequence"/>
</dbReference>
<dbReference type="SUPFAM" id="SSF52540">
    <property type="entry name" value="P-loop containing nucleoside triphosphate hydrolases"/>
    <property type="match status" value="2"/>
</dbReference>
<evidence type="ECO:0000259" key="13">
    <source>
        <dbReference type="PROSITE" id="PS51192"/>
    </source>
</evidence>
<evidence type="ECO:0000256" key="9">
    <source>
        <dbReference type="ARBA" id="ARBA00022840"/>
    </source>
</evidence>
<dbReference type="PROSITE" id="PS50013">
    <property type="entry name" value="CHROMO_2"/>
    <property type="match status" value="1"/>
</dbReference>
<evidence type="ECO:0000313" key="15">
    <source>
        <dbReference type="EMBL" id="KAL1839697.1"/>
    </source>
</evidence>
<keyword evidence="3" id="KW-0479">Metal-binding</keyword>
<dbReference type="PROSITE" id="PS51192">
    <property type="entry name" value="HELICASE_ATP_BIND_1"/>
    <property type="match status" value="1"/>
</dbReference>
<dbReference type="InterPro" id="IPR001650">
    <property type="entry name" value="Helicase_C-like"/>
</dbReference>
<dbReference type="Gene3D" id="2.40.50.40">
    <property type="match status" value="1"/>
</dbReference>
<feature type="domain" description="Helicase ATP-binding" evidence="13">
    <location>
        <begin position="822"/>
        <end position="978"/>
    </location>
</feature>
<feature type="compositionally biased region" description="Acidic residues" evidence="11">
    <location>
        <begin position="1416"/>
        <end position="1425"/>
    </location>
</feature>
<dbReference type="SMART" id="SM00490">
    <property type="entry name" value="HELICc"/>
    <property type="match status" value="1"/>
</dbReference>
<keyword evidence="6" id="KW-0863">Zinc-finger</keyword>
<dbReference type="PROSITE" id="PS51194">
    <property type="entry name" value="HELICASE_CTER"/>
    <property type="match status" value="1"/>
</dbReference>
<evidence type="ECO:0000256" key="10">
    <source>
        <dbReference type="ARBA" id="ARBA00023242"/>
    </source>
</evidence>
<dbReference type="InterPro" id="IPR056616">
    <property type="entry name" value="Chromo_MIT1"/>
</dbReference>
<name>A0ABR3VD22_HUMIN</name>
<feature type="region of interest" description="Disordered" evidence="11">
    <location>
        <begin position="1372"/>
        <end position="1577"/>
    </location>
</feature>
<feature type="compositionally biased region" description="Polar residues" evidence="11">
    <location>
        <begin position="257"/>
        <end position="270"/>
    </location>
</feature>
<dbReference type="InterPro" id="IPR016197">
    <property type="entry name" value="Chromo-like_dom_sf"/>
</dbReference>
<dbReference type="PANTHER" id="PTHR45623:SF17">
    <property type="entry name" value="CHROMODOMAIN-HELICASE-DNA-BINDING PROTEIN 3-RELATED"/>
    <property type="match status" value="1"/>
</dbReference>
<gene>
    <name evidence="15" type="ORF">VTJ49DRAFT_1234</name>
</gene>
<dbReference type="SUPFAM" id="SSF57903">
    <property type="entry name" value="FYVE/PHD zinc finger"/>
    <property type="match status" value="1"/>
</dbReference>
<dbReference type="InterPro" id="IPR011011">
    <property type="entry name" value="Znf_FYVE_PHD"/>
</dbReference>
<dbReference type="PANTHER" id="PTHR45623">
    <property type="entry name" value="CHROMODOMAIN-HELICASE-DNA-BINDING PROTEIN 3-RELATED-RELATED"/>
    <property type="match status" value="1"/>
</dbReference>
<dbReference type="Gene3D" id="3.40.50.10810">
    <property type="entry name" value="Tandem AAA-ATPase domain"/>
    <property type="match status" value="1"/>
</dbReference>
<evidence type="ECO:0000256" key="6">
    <source>
        <dbReference type="ARBA" id="ARBA00022771"/>
    </source>
</evidence>
<dbReference type="InterPro" id="IPR013083">
    <property type="entry name" value="Znf_RING/FYVE/PHD"/>
</dbReference>
<feature type="compositionally biased region" description="Basic residues" evidence="11">
    <location>
        <begin position="315"/>
        <end position="337"/>
    </location>
</feature>
<feature type="compositionally biased region" description="Acidic residues" evidence="11">
    <location>
        <begin position="34"/>
        <end position="45"/>
    </location>
</feature>
<evidence type="ECO:0000259" key="14">
    <source>
        <dbReference type="PROSITE" id="PS51194"/>
    </source>
</evidence>
<comment type="subcellular location">
    <subcellularLocation>
        <location evidence="1">Nucleus</location>
    </subcellularLocation>
</comment>
<dbReference type="Pfam" id="PF23615">
    <property type="entry name" value="Chromo_MIT1"/>
    <property type="match status" value="1"/>
</dbReference>
<feature type="compositionally biased region" description="Polar residues" evidence="11">
    <location>
        <begin position="1439"/>
        <end position="1448"/>
    </location>
</feature>
<evidence type="ECO:0000256" key="1">
    <source>
        <dbReference type="ARBA" id="ARBA00004123"/>
    </source>
</evidence>
<dbReference type="SMART" id="SM00487">
    <property type="entry name" value="DEXDc"/>
    <property type="match status" value="1"/>
</dbReference>
<feature type="compositionally biased region" description="Low complexity" evidence="11">
    <location>
        <begin position="1467"/>
        <end position="1478"/>
    </location>
</feature>
<dbReference type="SUPFAM" id="SSF54160">
    <property type="entry name" value="Chromo domain-like"/>
    <property type="match status" value="1"/>
</dbReference>
<dbReference type="Pfam" id="PF00176">
    <property type="entry name" value="SNF2-rel_dom"/>
    <property type="match status" value="1"/>
</dbReference>
<organism evidence="15 16">
    <name type="scientific">Humicola insolens</name>
    <name type="common">Soft-rot fungus</name>
    <dbReference type="NCBI Taxonomy" id="85995"/>
    <lineage>
        <taxon>Eukaryota</taxon>
        <taxon>Fungi</taxon>
        <taxon>Dikarya</taxon>
        <taxon>Ascomycota</taxon>
        <taxon>Pezizomycotina</taxon>
        <taxon>Sordariomycetes</taxon>
        <taxon>Sordariomycetidae</taxon>
        <taxon>Sordariales</taxon>
        <taxon>Chaetomiaceae</taxon>
        <taxon>Mycothermus</taxon>
    </lineage>
</organism>
<dbReference type="InterPro" id="IPR000330">
    <property type="entry name" value="SNF2_N"/>
</dbReference>
<feature type="region of interest" description="Disordered" evidence="11">
    <location>
        <begin position="18"/>
        <end position="152"/>
    </location>
</feature>
<accession>A0ABR3VD22</accession>
<feature type="region of interest" description="Disordered" evidence="11">
    <location>
        <begin position="177"/>
        <end position="359"/>
    </location>
</feature>
<reference evidence="15 16" key="1">
    <citation type="journal article" date="2024" name="Commun. Biol.">
        <title>Comparative genomic analysis of thermophilic fungi reveals convergent evolutionary adaptations and gene losses.</title>
        <authorList>
            <person name="Steindorff A.S."/>
            <person name="Aguilar-Pontes M.V."/>
            <person name="Robinson A.J."/>
            <person name="Andreopoulos B."/>
            <person name="LaButti K."/>
            <person name="Kuo A."/>
            <person name="Mondo S."/>
            <person name="Riley R."/>
            <person name="Otillar R."/>
            <person name="Haridas S."/>
            <person name="Lipzen A."/>
            <person name="Grimwood J."/>
            <person name="Schmutz J."/>
            <person name="Clum A."/>
            <person name="Reid I.D."/>
            <person name="Moisan M.C."/>
            <person name="Butler G."/>
            <person name="Nguyen T.T.M."/>
            <person name="Dewar K."/>
            <person name="Conant G."/>
            <person name="Drula E."/>
            <person name="Henrissat B."/>
            <person name="Hansel C."/>
            <person name="Singer S."/>
            <person name="Hutchinson M.I."/>
            <person name="de Vries R.P."/>
            <person name="Natvig D.O."/>
            <person name="Powell A.J."/>
            <person name="Tsang A."/>
            <person name="Grigoriev I.V."/>
        </authorList>
    </citation>
    <scope>NUCLEOTIDE SEQUENCE [LARGE SCALE GENOMIC DNA]</scope>
    <source>
        <strain evidence="15 16">CBS 620.91</strain>
    </source>
</reference>
<dbReference type="InterPro" id="IPR027417">
    <property type="entry name" value="P-loop_NTPase"/>
</dbReference>
<keyword evidence="10" id="KW-0539">Nucleus</keyword>
<evidence type="ECO:0000256" key="4">
    <source>
        <dbReference type="ARBA" id="ARBA00022737"/>
    </source>
</evidence>
<keyword evidence="8" id="KW-0862">Zinc</keyword>
<feature type="domain" description="Helicase C-terminal" evidence="14">
    <location>
        <begin position="1111"/>
        <end position="1262"/>
    </location>
</feature>
<keyword evidence="5" id="KW-0547">Nucleotide-binding</keyword>
<evidence type="ECO:0000256" key="7">
    <source>
        <dbReference type="ARBA" id="ARBA00022801"/>
    </source>
</evidence>
<dbReference type="Pfam" id="PF15446">
    <property type="entry name" value="zf-PHD-like"/>
    <property type="match status" value="1"/>
</dbReference>
<feature type="compositionally biased region" description="Basic and acidic residues" evidence="11">
    <location>
        <begin position="106"/>
        <end position="115"/>
    </location>
</feature>
<feature type="compositionally biased region" description="Acidic residues" evidence="11">
    <location>
        <begin position="221"/>
        <end position="230"/>
    </location>
</feature>
<dbReference type="CDD" id="cd15489">
    <property type="entry name" value="PHD_SF"/>
    <property type="match status" value="1"/>
</dbReference>
<dbReference type="SMART" id="SM00249">
    <property type="entry name" value="PHD"/>
    <property type="match status" value="1"/>
</dbReference>
<dbReference type="InterPro" id="IPR001965">
    <property type="entry name" value="Znf_PHD"/>
</dbReference>
<dbReference type="InterPro" id="IPR049730">
    <property type="entry name" value="SNF2/RAD54-like_C"/>
</dbReference>
<feature type="compositionally biased region" description="Basic and acidic residues" evidence="11">
    <location>
        <begin position="126"/>
        <end position="138"/>
    </location>
</feature>
<protein>
    <submittedName>
        <fullName evidence="15">Uncharacterized protein</fullName>
    </submittedName>
</protein>
<feature type="compositionally biased region" description="Low complexity" evidence="11">
    <location>
        <begin position="1503"/>
        <end position="1515"/>
    </location>
</feature>
<dbReference type="Gene3D" id="3.30.40.10">
    <property type="entry name" value="Zinc/RING finger domain, C3HC4 (zinc finger)"/>
    <property type="match status" value="1"/>
</dbReference>
<comment type="caution">
    <text evidence="15">The sequence shown here is derived from an EMBL/GenBank/DDBJ whole genome shotgun (WGS) entry which is preliminary data.</text>
</comment>
<evidence type="ECO:0000259" key="12">
    <source>
        <dbReference type="PROSITE" id="PS50013"/>
    </source>
</evidence>